<keyword evidence="2" id="KW-0472">Membrane</keyword>
<keyword evidence="2" id="KW-0812">Transmembrane</keyword>
<evidence type="ECO:0000313" key="5">
    <source>
        <dbReference type="Proteomes" id="UP001434883"/>
    </source>
</evidence>
<keyword evidence="5" id="KW-1185">Reference proteome</keyword>
<feature type="compositionally biased region" description="Basic and acidic residues" evidence="1">
    <location>
        <begin position="200"/>
        <end position="210"/>
    </location>
</feature>
<gene>
    <name evidence="4" type="ORF">XENOCAPTIV_008051</name>
</gene>
<feature type="region of interest" description="Disordered" evidence="1">
    <location>
        <begin position="115"/>
        <end position="229"/>
    </location>
</feature>
<feature type="transmembrane region" description="Helical" evidence="2">
    <location>
        <begin position="82"/>
        <end position="104"/>
    </location>
</feature>
<evidence type="ECO:0000259" key="3">
    <source>
        <dbReference type="PROSITE" id="PS00028"/>
    </source>
</evidence>
<feature type="compositionally biased region" description="Low complexity" evidence="1">
    <location>
        <begin position="11"/>
        <end position="21"/>
    </location>
</feature>
<dbReference type="PROSITE" id="PS00028">
    <property type="entry name" value="ZINC_FINGER_C2H2_1"/>
    <property type="match status" value="1"/>
</dbReference>
<feature type="compositionally biased region" description="Basic residues" evidence="1">
    <location>
        <begin position="161"/>
        <end position="170"/>
    </location>
</feature>
<name>A0ABV0RPJ1_9TELE</name>
<feature type="region of interest" description="Disordered" evidence="1">
    <location>
        <begin position="340"/>
        <end position="454"/>
    </location>
</feature>
<evidence type="ECO:0000313" key="4">
    <source>
        <dbReference type="EMBL" id="MEQ2210078.1"/>
    </source>
</evidence>
<protein>
    <recommendedName>
        <fullName evidence="3">C2H2-type domain-containing protein</fullName>
    </recommendedName>
</protein>
<evidence type="ECO:0000256" key="1">
    <source>
        <dbReference type="SAM" id="MobiDB-lite"/>
    </source>
</evidence>
<sequence length="644" mass="72081">MKTREALKLQSSSAKASSSKPPEVPRIGSTTRVPGTTVRTADFFRESWSSFRDLFVNSSYFMGFLIGKILQDKSKQQQMKVITDLISESFFIFCYFSCSLFVFIAERRKEKTLSATSRSSLHRLRNSKPESWSRSNGASRCQGLEGQSDESGNSSRSSYLWRHHSRRSRSPSHSPGYNKGLKKKPLSSGSRSCSSSRPDCVSKDEGEKRSNSPHSFRQTDPSVCPLESNQAKYTPESAAEILKMFGLDKEDIKELDSYPEDQITPENLHLVLRQIFLQKKKRATAAENLIEPQPNPSMTFSPDGTEMSFDKMPQSVLKPVKVVDYGHSAKYTIVGDEMKKTSTDNSEACGDTLPLDNSNPSGCKKAPLQKCKKHVRTFGLDSKSRPSIKPGIGPNKRPQDKPKRKVTKPLRSPGSKHFPLKQPQSGQMSKPKIRKSSAHLTGGCPSGPNLNSTKHKCLGKRAAAAVKKSKLQIDQKPKRQRLTERTLKHETKVESKTGKAPPCNISSGKLTPTKPPAVKGSVSNHLPTLAMIKDYAAATPRTFPHTCSICNKECSHMQDWLSHQNTSFHLESCRILRTQGSKEQIQDQFQEQVPLSISFIQPSLALLSKWSVVQKQITFQLPLPQWLQGQKREKHQPVQITFRL</sequence>
<feature type="region of interest" description="Disordered" evidence="1">
    <location>
        <begin position="490"/>
        <end position="519"/>
    </location>
</feature>
<evidence type="ECO:0000256" key="2">
    <source>
        <dbReference type="SAM" id="Phobius"/>
    </source>
</evidence>
<proteinExistence type="predicted"/>
<feature type="region of interest" description="Disordered" evidence="1">
    <location>
        <begin position="1"/>
        <end position="31"/>
    </location>
</feature>
<comment type="caution">
    <text evidence="4">The sequence shown here is derived from an EMBL/GenBank/DDBJ whole genome shotgun (WGS) entry which is preliminary data.</text>
</comment>
<organism evidence="4 5">
    <name type="scientific">Xenoophorus captivus</name>
    <dbReference type="NCBI Taxonomy" id="1517983"/>
    <lineage>
        <taxon>Eukaryota</taxon>
        <taxon>Metazoa</taxon>
        <taxon>Chordata</taxon>
        <taxon>Craniata</taxon>
        <taxon>Vertebrata</taxon>
        <taxon>Euteleostomi</taxon>
        <taxon>Actinopterygii</taxon>
        <taxon>Neopterygii</taxon>
        <taxon>Teleostei</taxon>
        <taxon>Neoteleostei</taxon>
        <taxon>Acanthomorphata</taxon>
        <taxon>Ovalentaria</taxon>
        <taxon>Atherinomorphae</taxon>
        <taxon>Cyprinodontiformes</taxon>
        <taxon>Goodeidae</taxon>
        <taxon>Xenoophorus</taxon>
    </lineage>
</organism>
<dbReference type="Proteomes" id="UP001434883">
    <property type="component" value="Unassembled WGS sequence"/>
</dbReference>
<feature type="compositionally biased region" description="Polar residues" evidence="1">
    <location>
        <begin position="212"/>
        <end position="229"/>
    </location>
</feature>
<keyword evidence="2" id="KW-1133">Transmembrane helix</keyword>
<dbReference type="InterPro" id="IPR013087">
    <property type="entry name" value="Znf_C2H2_type"/>
</dbReference>
<feature type="compositionally biased region" description="Low complexity" evidence="1">
    <location>
        <begin position="186"/>
        <end position="197"/>
    </location>
</feature>
<reference evidence="4 5" key="1">
    <citation type="submission" date="2021-06" db="EMBL/GenBank/DDBJ databases">
        <authorList>
            <person name="Palmer J.M."/>
        </authorList>
    </citation>
    <scope>NUCLEOTIDE SEQUENCE [LARGE SCALE GENOMIC DNA]</scope>
    <source>
        <strain evidence="4 5">XC_2019</strain>
        <tissue evidence="4">Muscle</tissue>
    </source>
</reference>
<feature type="domain" description="C2H2-type" evidence="3">
    <location>
        <begin position="547"/>
        <end position="569"/>
    </location>
</feature>
<dbReference type="EMBL" id="JAHRIN010052344">
    <property type="protein sequence ID" value="MEQ2210078.1"/>
    <property type="molecule type" value="Genomic_DNA"/>
</dbReference>
<accession>A0ABV0RPJ1</accession>
<feature type="compositionally biased region" description="Polar residues" evidence="1">
    <location>
        <begin position="129"/>
        <end position="139"/>
    </location>
</feature>